<name>A0A173RRU3_9FIRM</name>
<gene>
    <name evidence="1" type="ORF">GMA92_08430</name>
</gene>
<comment type="caution">
    <text evidence="1">The sequence shown here is derived from an EMBL/GenBank/DDBJ whole genome shotgun (WGS) entry which is preliminary data.</text>
</comment>
<sequence length="87" mass="9756">MTFTITLSDLLILVIMTCLIVLTVYLVFTLKSLIRLLNESTTLVNESSKIVEDVQEKTKVVENYVTQAVANGQGVFKAVSFVNKMKR</sequence>
<reference evidence="1 2" key="1">
    <citation type="journal article" date="2019" name="Nat. Med.">
        <title>A library of human gut bacterial isolates paired with longitudinal multiomics data enables mechanistic microbiome research.</title>
        <authorList>
            <person name="Poyet M."/>
            <person name="Groussin M."/>
            <person name="Gibbons S.M."/>
            <person name="Avila-Pacheco J."/>
            <person name="Jiang X."/>
            <person name="Kearney S.M."/>
            <person name="Perrotta A.R."/>
            <person name="Berdy B."/>
            <person name="Zhao S."/>
            <person name="Lieberman T.D."/>
            <person name="Swanson P.K."/>
            <person name="Smith M."/>
            <person name="Roesemann S."/>
            <person name="Alexander J.E."/>
            <person name="Rich S.A."/>
            <person name="Livny J."/>
            <person name="Vlamakis H."/>
            <person name="Clish C."/>
            <person name="Bullock K."/>
            <person name="Deik A."/>
            <person name="Scott J."/>
            <person name="Pierce K.A."/>
            <person name="Xavier R.J."/>
            <person name="Alm E.J."/>
        </authorList>
    </citation>
    <scope>NUCLEOTIDE SEQUENCE [LARGE SCALE GENOMIC DNA]</scope>
    <source>
        <strain evidence="1 2">BIOML-A198</strain>
    </source>
</reference>
<dbReference type="AlphaFoldDB" id="A0A173RRU3"/>
<dbReference type="GeneID" id="60059321"/>
<protein>
    <submittedName>
        <fullName evidence="1">Uncharacterized protein</fullName>
    </submittedName>
</protein>
<dbReference type="OrthoDB" id="9908713at2"/>
<dbReference type="EMBL" id="WMQE01000017">
    <property type="protein sequence ID" value="MTK21446.1"/>
    <property type="molecule type" value="Genomic_DNA"/>
</dbReference>
<dbReference type="RefSeq" id="WP_006783617.1">
    <property type="nucleotide sequence ID" value="NZ_CABJBH010000003.1"/>
</dbReference>
<dbReference type="Proteomes" id="UP000487649">
    <property type="component" value="Unassembled WGS sequence"/>
</dbReference>
<evidence type="ECO:0000313" key="2">
    <source>
        <dbReference type="Proteomes" id="UP000487649"/>
    </source>
</evidence>
<evidence type="ECO:0000313" key="1">
    <source>
        <dbReference type="EMBL" id="MTK21446.1"/>
    </source>
</evidence>
<organism evidence="1 2">
    <name type="scientific">Turicibacter sanguinis</name>
    <dbReference type="NCBI Taxonomy" id="154288"/>
    <lineage>
        <taxon>Bacteria</taxon>
        <taxon>Bacillati</taxon>
        <taxon>Bacillota</taxon>
        <taxon>Erysipelotrichia</taxon>
        <taxon>Erysipelotrichales</taxon>
        <taxon>Turicibacteraceae</taxon>
        <taxon>Turicibacter</taxon>
    </lineage>
</organism>
<proteinExistence type="predicted"/>
<accession>A0A173RRU3</accession>